<dbReference type="OrthoDB" id="10549742at2759"/>
<proteinExistence type="predicted"/>
<dbReference type="EMBL" id="FJOG01000001">
    <property type="protein sequence ID" value="CZR51185.1"/>
    <property type="molecule type" value="Genomic_DNA"/>
</dbReference>
<protein>
    <submittedName>
        <fullName evidence="2">Uncharacterized protein</fullName>
    </submittedName>
</protein>
<evidence type="ECO:0000313" key="3">
    <source>
        <dbReference type="Proteomes" id="UP000184330"/>
    </source>
</evidence>
<feature type="region of interest" description="Disordered" evidence="1">
    <location>
        <begin position="113"/>
        <end position="139"/>
    </location>
</feature>
<keyword evidence="3" id="KW-1185">Reference proteome</keyword>
<dbReference type="AlphaFoldDB" id="A0A1L7WEH1"/>
<organism evidence="2 3">
    <name type="scientific">Phialocephala subalpina</name>
    <dbReference type="NCBI Taxonomy" id="576137"/>
    <lineage>
        <taxon>Eukaryota</taxon>
        <taxon>Fungi</taxon>
        <taxon>Dikarya</taxon>
        <taxon>Ascomycota</taxon>
        <taxon>Pezizomycotina</taxon>
        <taxon>Leotiomycetes</taxon>
        <taxon>Helotiales</taxon>
        <taxon>Mollisiaceae</taxon>
        <taxon>Phialocephala</taxon>
        <taxon>Phialocephala fortinii species complex</taxon>
    </lineage>
</organism>
<dbReference type="Proteomes" id="UP000184330">
    <property type="component" value="Unassembled WGS sequence"/>
</dbReference>
<evidence type="ECO:0000256" key="1">
    <source>
        <dbReference type="SAM" id="MobiDB-lite"/>
    </source>
</evidence>
<reference evidence="2 3" key="1">
    <citation type="submission" date="2016-03" db="EMBL/GenBank/DDBJ databases">
        <authorList>
            <person name="Ploux O."/>
        </authorList>
    </citation>
    <scope>NUCLEOTIDE SEQUENCE [LARGE SCALE GENOMIC DNA]</scope>
    <source>
        <strain evidence="2 3">UAMH 11012</strain>
    </source>
</reference>
<name>A0A1L7WEH1_9HELO</name>
<gene>
    <name evidence="2" type="ORF">PAC_01060</name>
</gene>
<evidence type="ECO:0000313" key="2">
    <source>
        <dbReference type="EMBL" id="CZR51185.1"/>
    </source>
</evidence>
<sequence length="264" mass="28159">MSRGDGEGPSPGRDLPQRSSSNVPHGRGQFDIAPIVWWLLWSRKARLPSSTSLLPSPTWRLPATKAPSRLRNEPTSIIHPSPKQILQHPILYNYIYNIMGCCCSRQSSVIHRPAKQRNRGKQANNDQVDGPGGLPGDIALGKVNERLEAHVRETTQGNAGSESPEDEDVSPPDVGRTIPGGEPLAPGRTMTIPTGATLHTVPTIESHEAPVSNYCPILGHGEYQVRGSPMGRGALEICPACREDGESNGQAAAAALALAGRASA</sequence>
<accession>A0A1L7WEH1</accession>
<feature type="region of interest" description="Disordered" evidence="1">
    <location>
        <begin position="153"/>
        <end position="189"/>
    </location>
</feature>
<feature type="region of interest" description="Disordered" evidence="1">
    <location>
        <begin position="1"/>
        <end position="26"/>
    </location>
</feature>